<dbReference type="Gene3D" id="3.50.50.60">
    <property type="entry name" value="FAD/NAD(P)-binding domain"/>
    <property type="match status" value="2"/>
</dbReference>
<dbReference type="AlphaFoldDB" id="A0A0W0FNY1"/>
<dbReference type="SUPFAM" id="SSF51905">
    <property type="entry name" value="FAD/NAD(P)-binding domain"/>
    <property type="match status" value="1"/>
</dbReference>
<dbReference type="eggNOG" id="KOG1399">
    <property type="taxonomic scope" value="Eukaryota"/>
</dbReference>
<dbReference type="PRINTS" id="PR00411">
    <property type="entry name" value="PNDRDTASEI"/>
</dbReference>
<proteinExistence type="predicted"/>
<dbReference type="InterPro" id="IPR050982">
    <property type="entry name" value="Auxin_biosynth/cation_transpt"/>
</dbReference>
<dbReference type="GO" id="GO:0050660">
    <property type="term" value="F:flavin adenine dinucleotide binding"/>
    <property type="evidence" value="ECO:0007669"/>
    <property type="project" value="TreeGrafter"/>
</dbReference>
<evidence type="ECO:0008006" key="4">
    <source>
        <dbReference type="Google" id="ProtNLM"/>
    </source>
</evidence>
<protein>
    <recommendedName>
        <fullName evidence="4">Flavin-containing monooxygenase</fullName>
    </recommendedName>
</protein>
<dbReference type="GO" id="GO:0004497">
    <property type="term" value="F:monooxygenase activity"/>
    <property type="evidence" value="ECO:0007669"/>
    <property type="project" value="TreeGrafter"/>
</dbReference>
<evidence type="ECO:0000256" key="1">
    <source>
        <dbReference type="ARBA" id="ARBA00023002"/>
    </source>
</evidence>
<evidence type="ECO:0000313" key="3">
    <source>
        <dbReference type="Proteomes" id="UP000054988"/>
    </source>
</evidence>
<gene>
    <name evidence="2" type="ORF">WG66_9447</name>
</gene>
<evidence type="ECO:0000313" key="2">
    <source>
        <dbReference type="EMBL" id="KTB37997.1"/>
    </source>
</evidence>
<organism evidence="2 3">
    <name type="scientific">Moniliophthora roreri</name>
    <name type="common">Frosty pod rot fungus</name>
    <name type="synonym">Monilia roreri</name>
    <dbReference type="NCBI Taxonomy" id="221103"/>
    <lineage>
        <taxon>Eukaryota</taxon>
        <taxon>Fungi</taxon>
        <taxon>Dikarya</taxon>
        <taxon>Basidiomycota</taxon>
        <taxon>Agaricomycotina</taxon>
        <taxon>Agaricomycetes</taxon>
        <taxon>Agaricomycetidae</taxon>
        <taxon>Agaricales</taxon>
        <taxon>Marasmiineae</taxon>
        <taxon>Marasmiaceae</taxon>
        <taxon>Moniliophthora</taxon>
    </lineage>
</organism>
<dbReference type="PANTHER" id="PTHR43539:SF68">
    <property type="entry name" value="FLAVIN-BINDING MONOOXYGENASE-LIKE PROTEIN (AFU_ORTHOLOGUE AFUA_4G09220)"/>
    <property type="match status" value="1"/>
</dbReference>
<name>A0A0W0FNY1_MONRR</name>
<reference evidence="2 3" key="1">
    <citation type="submission" date="2015-12" db="EMBL/GenBank/DDBJ databases">
        <title>Draft genome sequence of Moniliophthora roreri, the causal agent of frosty pod rot of cacao.</title>
        <authorList>
            <person name="Aime M.C."/>
            <person name="Diaz-Valderrama J.R."/>
            <person name="Kijpornyongpan T."/>
            <person name="Phillips-Mora W."/>
        </authorList>
    </citation>
    <scope>NUCLEOTIDE SEQUENCE [LARGE SCALE GENOMIC DNA]</scope>
    <source>
        <strain evidence="2 3">MCA 2952</strain>
    </source>
</reference>
<dbReference type="Proteomes" id="UP000054988">
    <property type="component" value="Unassembled WGS sequence"/>
</dbReference>
<keyword evidence="1" id="KW-0560">Oxidoreductase</keyword>
<accession>A0A0W0FNY1</accession>
<dbReference type="Pfam" id="PF13738">
    <property type="entry name" value="Pyr_redox_3"/>
    <property type="match status" value="1"/>
</dbReference>
<sequence>MMRDRFSLPTLDHLQAKLPPNLDAKQVARDWFASFSKHAQAGDVQGVISGFTQESYWRDMLALTWDFRTFIGSESIRQFLNDRLTSSQLHDVKLREDEYLQLQQPFPDLAWVQFMFDFQVGSIGVGMGIGRLIPQSDGSWKCNCIYTNLEDLQGFPEKIGALRNNEPSHGLWVAQRQREVAFEDNEPTALIIGGGQSGLDVAARLKSLGVSHLVIEKNTRIGDSWRNRYEALCLHDPVWYDHMPYLPFPPNWPTYSPSVKLAGWLESYAEFMELNVWTSSTVTSARHDTKASEWKVIVSKGDGTERVFNHIKHVIFATGLAGGEPNMPSYPGMDVFKGQILHSSQHKRASDHAGKKVVVIGACTSAHDIASDYYLSGVDVTMYQRGSSYIMSTKNGWGVLFAGLYSQDAPPTDIADRLNASFPNHFMSSGMAQRAVKIIAELDKPILDGLHKVGFRTNLGINGTGFGELAWSRAGGYYLDVGASQMIIDGKIKLRNDSKLERFTETGLKFEDGSELPADVVVFATGYGDARTLIRKICGDEVCDKLRPVWGLNEEGEINGIWRNIGHPGLWYMMGNLALARFHSKHIALQIKAMEEGVFGSRYEM</sequence>
<dbReference type="InterPro" id="IPR036188">
    <property type="entry name" value="FAD/NAD-bd_sf"/>
</dbReference>
<comment type="caution">
    <text evidence="2">The sequence shown here is derived from an EMBL/GenBank/DDBJ whole genome shotgun (WGS) entry which is preliminary data.</text>
</comment>
<dbReference type="EMBL" id="LATX01001791">
    <property type="protein sequence ID" value="KTB37997.1"/>
    <property type="molecule type" value="Genomic_DNA"/>
</dbReference>
<dbReference type="PANTHER" id="PTHR43539">
    <property type="entry name" value="FLAVIN-BINDING MONOOXYGENASE-LIKE PROTEIN (AFU_ORTHOLOGUE AFUA_4G09220)"/>
    <property type="match status" value="1"/>
</dbReference>